<comment type="function">
    <text evidence="2">Transcriptional coactivator that stimulates GCN4-dependent transcriptional activity by bridging the DNA-binding region of GCN4 and TBP (SPT15), thereby recruiting TBP to GCN4-bound promoters. Involved in induction of the ribosome quality control (RQC) pathway; a pathway that degrades nascent peptide chains during problematic translation. Required to prevent stalled ribosomes from frameshifting.</text>
</comment>
<dbReference type="AlphaFoldDB" id="A0A067PJD1"/>
<keyword evidence="5" id="KW-1185">Reference proteome</keyword>
<gene>
    <name evidence="4" type="ORF">JAAARDRAFT_38886</name>
</gene>
<dbReference type="EMBL" id="KL197731">
    <property type="protein sequence ID" value="KDQ53915.1"/>
    <property type="molecule type" value="Genomic_DNA"/>
</dbReference>
<evidence type="ECO:0000313" key="5">
    <source>
        <dbReference type="Proteomes" id="UP000027265"/>
    </source>
</evidence>
<dbReference type="Pfam" id="PF13560">
    <property type="entry name" value="HTH_31"/>
    <property type="match status" value="1"/>
</dbReference>
<accession>A0A067PJD1</accession>
<dbReference type="Proteomes" id="UP000027265">
    <property type="component" value="Unassembled WGS sequence"/>
</dbReference>
<protein>
    <recommendedName>
        <fullName evidence="3">HTH cro/C1-type domain-containing protein</fullName>
    </recommendedName>
</protein>
<dbReference type="Gene3D" id="1.10.260.40">
    <property type="entry name" value="lambda repressor-like DNA-binding domains"/>
    <property type="match status" value="1"/>
</dbReference>
<dbReference type="InterPro" id="IPR001387">
    <property type="entry name" value="Cro/C1-type_HTH"/>
</dbReference>
<dbReference type="OrthoDB" id="3226546at2759"/>
<evidence type="ECO:0000256" key="1">
    <source>
        <dbReference type="ARBA" id="ARBA00009802"/>
    </source>
</evidence>
<dbReference type="HOGENOM" id="CLU_177930_0_0_1"/>
<evidence type="ECO:0000256" key="2">
    <source>
        <dbReference type="ARBA" id="ARBA00035107"/>
    </source>
</evidence>
<name>A0A067PJD1_9AGAM</name>
<dbReference type="PROSITE" id="PS50943">
    <property type="entry name" value="HTH_CROC1"/>
    <property type="match status" value="1"/>
</dbReference>
<feature type="domain" description="HTH cro/C1-type" evidence="3">
    <location>
        <begin position="10"/>
        <end position="64"/>
    </location>
</feature>
<dbReference type="InParanoid" id="A0A067PJD1"/>
<sequence length="71" mass="7438">MAPDPRCTALAAAQKRKGLSYSAIATQMGTTEQHVIDICTGASTPSQDEFNSLARILDVSAAPHDAAHVTK</sequence>
<evidence type="ECO:0000313" key="4">
    <source>
        <dbReference type="EMBL" id="KDQ53915.1"/>
    </source>
</evidence>
<reference evidence="5" key="1">
    <citation type="journal article" date="2014" name="Proc. Natl. Acad. Sci. U.S.A.">
        <title>Extensive sampling of basidiomycete genomes demonstrates inadequacy of the white-rot/brown-rot paradigm for wood decay fungi.</title>
        <authorList>
            <person name="Riley R."/>
            <person name="Salamov A.A."/>
            <person name="Brown D.W."/>
            <person name="Nagy L.G."/>
            <person name="Floudas D."/>
            <person name="Held B.W."/>
            <person name="Levasseur A."/>
            <person name="Lombard V."/>
            <person name="Morin E."/>
            <person name="Otillar R."/>
            <person name="Lindquist E.A."/>
            <person name="Sun H."/>
            <person name="LaButti K.M."/>
            <person name="Schmutz J."/>
            <person name="Jabbour D."/>
            <person name="Luo H."/>
            <person name="Baker S.E."/>
            <person name="Pisabarro A.G."/>
            <person name="Walton J.D."/>
            <person name="Blanchette R.A."/>
            <person name="Henrissat B."/>
            <person name="Martin F."/>
            <person name="Cullen D."/>
            <person name="Hibbett D.S."/>
            <person name="Grigoriev I.V."/>
        </authorList>
    </citation>
    <scope>NUCLEOTIDE SEQUENCE [LARGE SCALE GENOMIC DNA]</scope>
    <source>
        <strain evidence="5">MUCL 33604</strain>
    </source>
</reference>
<comment type="similarity">
    <text evidence="1">Belongs to the MBF1 family.</text>
</comment>
<organism evidence="4 5">
    <name type="scientific">Jaapia argillacea MUCL 33604</name>
    <dbReference type="NCBI Taxonomy" id="933084"/>
    <lineage>
        <taxon>Eukaryota</taxon>
        <taxon>Fungi</taxon>
        <taxon>Dikarya</taxon>
        <taxon>Basidiomycota</taxon>
        <taxon>Agaricomycotina</taxon>
        <taxon>Agaricomycetes</taxon>
        <taxon>Agaricomycetidae</taxon>
        <taxon>Jaapiales</taxon>
        <taxon>Jaapiaceae</taxon>
        <taxon>Jaapia</taxon>
    </lineage>
</organism>
<proteinExistence type="inferred from homology"/>
<dbReference type="GO" id="GO:0003677">
    <property type="term" value="F:DNA binding"/>
    <property type="evidence" value="ECO:0007669"/>
    <property type="project" value="InterPro"/>
</dbReference>
<dbReference type="SUPFAM" id="SSF47413">
    <property type="entry name" value="lambda repressor-like DNA-binding domains"/>
    <property type="match status" value="1"/>
</dbReference>
<dbReference type="InterPro" id="IPR010982">
    <property type="entry name" value="Lambda_DNA-bd_dom_sf"/>
</dbReference>
<evidence type="ECO:0000259" key="3">
    <source>
        <dbReference type="PROSITE" id="PS50943"/>
    </source>
</evidence>
<dbReference type="CDD" id="cd00093">
    <property type="entry name" value="HTH_XRE"/>
    <property type="match status" value="1"/>
</dbReference>